<feature type="chain" id="PRO_5021778005" description="Lipoprotein" evidence="2">
    <location>
        <begin position="26"/>
        <end position="357"/>
    </location>
</feature>
<protein>
    <recommendedName>
        <fullName evidence="5">Lipoprotein</fullName>
    </recommendedName>
</protein>
<dbReference type="Proteomes" id="UP000315369">
    <property type="component" value="Unassembled WGS sequence"/>
</dbReference>
<feature type="region of interest" description="Disordered" evidence="1">
    <location>
        <begin position="161"/>
        <end position="282"/>
    </location>
</feature>
<evidence type="ECO:0000256" key="2">
    <source>
        <dbReference type="SAM" id="SignalP"/>
    </source>
</evidence>
<dbReference type="PROSITE" id="PS51257">
    <property type="entry name" value="PROKAR_LIPOPROTEIN"/>
    <property type="match status" value="1"/>
</dbReference>
<evidence type="ECO:0000256" key="1">
    <source>
        <dbReference type="SAM" id="MobiDB-lite"/>
    </source>
</evidence>
<organism evidence="3 4">
    <name type="scientific">Myxococcus llanfairpwllgwyngyllgogerychwyrndrobwllllantysiliogogogochensis</name>
    <dbReference type="NCBI Taxonomy" id="2590453"/>
    <lineage>
        <taxon>Bacteria</taxon>
        <taxon>Pseudomonadati</taxon>
        <taxon>Myxococcota</taxon>
        <taxon>Myxococcia</taxon>
        <taxon>Myxococcales</taxon>
        <taxon>Cystobacterineae</taxon>
        <taxon>Myxococcaceae</taxon>
        <taxon>Myxococcus</taxon>
    </lineage>
</organism>
<feature type="compositionally biased region" description="Low complexity" evidence="1">
    <location>
        <begin position="267"/>
        <end position="282"/>
    </location>
</feature>
<evidence type="ECO:0008006" key="5">
    <source>
        <dbReference type="Google" id="ProtNLM"/>
    </source>
</evidence>
<keyword evidence="2" id="KW-0732">Signal</keyword>
<sequence length="357" mass="38386">MASMLRNGCLSLLLFVLVGCGSRHHGPTVHERRAAIRAVHAQKYGSSDGFQSTSWGMTRDQVRAMYPGTQETSRGDLVLTTALAEHPAQVFFLFADGRLGSVFVRFATPSDVRNDHQEVVELLTSKYGRAAKRGSSRRVQRYRESLDLAWLLSQSAPPVPSNFPAATESGAQVEGAPPDGAPINFPAPTESGAQVAGAPPDGALANFPAPTESGAQVAGAPPDGAPTNFPAPTESGARVSEGQPPLVEATTAGDSLDEEDSRDTAVASAPEESAASESEAPELFGPISEPEVSISRRGFVVVANWKAWETTVRLVGYQFSRERLLTLHYESPEYAEAIRDGLERLQRQQRRSRARDF</sequence>
<name>A0A540X378_9BACT</name>
<dbReference type="RefSeq" id="WP_141642601.1">
    <property type="nucleotide sequence ID" value="NZ_VIFM01000037.1"/>
</dbReference>
<proteinExistence type="predicted"/>
<evidence type="ECO:0000313" key="4">
    <source>
        <dbReference type="Proteomes" id="UP000315369"/>
    </source>
</evidence>
<comment type="caution">
    <text evidence="3">The sequence shown here is derived from an EMBL/GenBank/DDBJ whole genome shotgun (WGS) entry which is preliminary data.</text>
</comment>
<gene>
    <name evidence="3" type="ORF">FJV41_12045</name>
</gene>
<dbReference type="EMBL" id="VIFM01000037">
    <property type="protein sequence ID" value="TQF15718.1"/>
    <property type="molecule type" value="Genomic_DNA"/>
</dbReference>
<feature type="signal peptide" evidence="2">
    <location>
        <begin position="1"/>
        <end position="25"/>
    </location>
</feature>
<reference evidence="3 4" key="1">
    <citation type="submission" date="2019-06" db="EMBL/GenBank/DDBJ databases">
        <authorList>
            <person name="Livingstone P."/>
            <person name="Whitworth D."/>
        </authorList>
    </citation>
    <scope>NUCLEOTIDE SEQUENCE [LARGE SCALE GENOMIC DNA]</scope>
    <source>
        <strain evidence="3 4">AM401</strain>
    </source>
</reference>
<accession>A0A540X378</accession>
<dbReference type="AlphaFoldDB" id="A0A540X378"/>
<dbReference type="OrthoDB" id="5383092at2"/>
<keyword evidence="4" id="KW-1185">Reference proteome</keyword>
<evidence type="ECO:0000313" key="3">
    <source>
        <dbReference type="EMBL" id="TQF15718.1"/>
    </source>
</evidence>